<evidence type="ECO:0000313" key="2">
    <source>
        <dbReference type="EMBL" id="MED5019484.1"/>
    </source>
</evidence>
<keyword evidence="1" id="KW-0812">Transmembrane</keyword>
<feature type="transmembrane region" description="Helical" evidence="1">
    <location>
        <begin position="167"/>
        <end position="188"/>
    </location>
</feature>
<keyword evidence="1" id="KW-0472">Membrane</keyword>
<feature type="transmembrane region" description="Helical" evidence="1">
    <location>
        <begin position="87"/>
        <end position="109"/>
    </location>
</feature>
<name>A0ABU6PX69_9BACL</name>
<keyword evidence="3" id="KW-1185">Reference proteome</keyword>
<dbReference type="EMBL" id="JARTLD010000049">
    <property type="protein sequence ID" value="MED5019484.1"/>
    <property type="molecule type" value="Genomic_DNA"/>
</dbReference>
<dbReference type="Proteomes" id="UP001343257">
    <property type="component" value="Unassembled WGS sequence"/>
</dbReference>
<evidence type="ECO:0000256" key="1">
    <source>
        <dbReference type="SAM" id="Phobius"/>
    </source>
</evidence>
<dbReference type="InterPro" id="IPR025058">
    <property type="entry name" value="DUF3995"/>
</dbReference>
<comment type="caution">
    <text evidence="2">The sequence shown here is derived from an EMBL/GenBank/DDBJ whole genome shotgun (WGS) entry which is preliminary data.</text>
</comment>
<feature type="transmembrane region" description="Helical" evidence="1">
    <location>
        <begin position="12"/>
        <end position="37"/>
    </location>
</feature>
<reference evidence="2 3" key="1">
    <citation type="submission" date="2023-03" db="EMBL/GenBank/DDBJ databases">
        <title>Bacillus Genome Sequencing.</title>
        <authorList>
            <person name="Dunlap C."/>
        </authorList>
    </citation>
    <scope>NUCLEOTIDE SEQUENCE [LARGE SCALE GENOMIC DNA]</scope>
    <source>
        <strain evidence="2 3">NRS-52</strain>
    </source>
</reference>
<proteinExistence type="predicted"/>
<dbReference type="Pfam" id="PF13160">
    <property type="entry name" value="DUF3995"/>
    <property type="match status" value="1"/>
</dbReference>
<feature type="transmembrane region" description="Helical" evidence="1">
    <location>
        <begin position="143"/>
        <end position="160"/>
    </location>
</feature>
<gene>
    <name evidence="2" type="ORF">P9847_19455</name>
</gene>
<dbReference type="RefSeq" id="WP_328280503.1">
    <property type="nucleotide sequence ID" value="NZ_JARTLD010000049.1"/>
</dbReference>
<evidence type="ECO:0000313" key="3">
    <source>
        <dbReference type="Proteomes" id="UP001343257"/>
    </source>
</evidence>
<protein>
    <submittedName>
        <fullName evidence="2">DUF3995 domain-containing protein</fullName>
    </submittedName>
</protein>
<organism evidence="2 3">
    <name type="scientific">Paenibacillus chibensis</name>
    <dbReference type="NCBI Taxonomy" id="59846"/>
    <lineage>
        <taxon>Bacteria</taxon>
        <taxon>Bacillati</taxon>
        <taxon>Bacillota</taxon>
        <taxon>Bacilli</taxon>
        <taxon>Bacillales</taxon>
        <taxon>Paenibacillaceae</taxon>
        <taxon>Paenibacillus</taxon>
    </lineage>
</organism>
<keyword evidence="1" id="KW-1133">Transmembrane helix</keyword>
<sequence length="191" mass="21644">MYAQHQQTKTKKLVWSGYAVFVWSIVYMFPHLYWALGGTMGGFLLKPQRLEMAHFELINWIASVFLTVAGFIGLAFIYWSKGRVSSYTWLFISWAGCSLAASHGIFGIVDRILQITGVIGVESGSFHIHEDAYVVWDLLLFEPWFLIEGILFSIVGWCFLKKARSRKIWLAACIFGIVVGLVTGMMGVRFA</sequence>
<feature type="transmembrane region" description="Helical" evidence="1">
    <location>
        <begin position="57"/>
        <end position="80"/>
    </location>
</feature>
<accession>A0ABU6PX69</accession>